<dbReference type="NCBIfam" id="TIGR00756">
    <property type="entry name" value="PPR"/>
    <property type="match status" value="1"/>
</dbReference>
<dbReference type="PANTHER" id="PTHR47447:SF17">
    <property type="entry name" value="OS12G0638900 PROTEIN"/>
    <property type="match status" value="1"/>
</dbReference>
<name>A0A8H6IJU9_9AGAR</name>
<dbReference type="Pfam" id="PF13812">
    <property type="entry name" value="PPR_3"/>
    <property type="match status" value="2"/>
</dbReference>
<feature type="repeat" description="PPR" evidence="5">
    <location>
        <begin position="351"/>
        <end position="386"/>
    </location>
</feature>
<reference evidence="6 7" key="1">
    <citation type="submission" date="2020-07" db="EMBL/GenBank/DDBJ databases">
        <title>Comparative genomics of pyrophilous fungi reveals a link between fire events and developmental genes.</title>
        <authorList>
            <consortium name="DOE Joint Genome Institute"/>
            <person name="Steindorff A.S."/>
            <person name="Carver A."/>
            <person name="Calhoun S."/>
            <person name="Stillman K."/>
            <person name="Liu H."/>
            <person name="Lipzen A."/>
            <person name="Pangilinan J."/>
            <person name="Labutti K."/>
            <person name="Bruns T.D."/>
            <person name="Grigoriev I.V."/>
        </authorList>
    </citation>
    <scope>NUCLEOTIDE SEQUENCE [LARGE SCALE GENOMIC DNA]</scope>
    <source>
        <strain evidence="6 7">CBS 144469</strain>
    </source>
</reference>
<dbReference type="Gene3D" id="1.25.40.10">
    <property type="entry name" value="Tetratricopeptide repeat domain"/>
    <property type="match status" value="3"/>
</dbReference>
<accession>A0A8H6IJU9</accession>
<comment type="function">
    <text evidence="3">Regulates mitochondrial small subunit maturation by controlling 15S rRNA 5'-end processing. Localizes to the 5' precursor of the 15S rRNA in a position that is subsequently occupied by mS47 in the mature yeast mtSSU. Uses structure and sequence-specific RNA recognition, binding to a single-stranded region of the precursor and specifically recognizing bases -6 to -1. The exchange of Ccm1 for mS47 is coupled to the irreversible removal of precursor rRNA that is accompanied by conformational changes of the mitoribosomal proteins uS5m and mS26. These conformational changes signal completion of 5'-end rRNA processing through protection of the mature 5'-end of the 15S rRNA and stabilization of mS47. The removal of the 5' precursor together with the dissociation of Ccm1 may be catalyzed by the 5'-3' exoribonuclease Pet127. Involved in the specific removal of group I introns in mitochondrial encoded transcripts.</text>
</comment>
<protein>
    <recommendedName>
        <fullName evidence="8">Pentatricopeptide repeat-containing protein</fullName>
    </recommendedName>
</protein>
<evidence type="ECO:0008006" key="8">
    <source>
        <dbReference type="Google" id="ProtNLM"/>
    </source>
</evidence>
<comment type="similarity">
    <text evidence="1">Belongs to the CCM1 family.</text>
</comment>
<feature type="repeat" description="PPR" evidence="5">
    <location>
        <begin position="674"/>
        <end position="708"/>
    </location>
</feature>
<proteinExistence type="inferred from homology"/>
<evidence type="ECO:0000256" key="1">
    <source>
        <dbReference type="ARBA" id="ARBA00006192"/>
    </source>
</evidence>
<dbReference type="InterPro" id="IPR002885">
    <property type="entry name" value="PPR_rpt"/>
</dbReference>
<dbReference type="InterPro" id="IPR011990">
    <property type="entry name" value="TPR-like_helical_dom_sf"/>
</dbReference>
<dbReference type="Proteomes" id="UP000521943">
    <property type="component" value="Unassembled WGS sequence"/>
</dbReference>
<dbReference type="AlphaFoldDB" id="A0A8H6IJU9"/>
<comment type="caution">
    <text evidence="6">The sequence shown here is derived from an EMBL/GenBank/DDBJ whole genome shotgun (WGS) entry which is preliminary data.</text>
</comment>
<keyword evidence="2" id="KW-0677">Repeat</keyword>
<sequence length="836" mass="93969">MLRTILLPRRPSLKLLQLSPLCSTAVYTFLQPRRTGILSPANAHAPSHALSTTGTRCVSTWKRPKYLEIESERLKQLQSILKSWREDGDTATAVRAIQSLRFLHTRFFHGEQLHTFILELVGRKDAMDEYIPDIIRFGSIMGGTLRPYHFESICLFLLKENRWALLQQVAREGLIGQGPSQNMLNLHARSSMEMEDYSWLETILDDFAAADIEPNLLTFRLTITGALRNRDLARAQHTLEAMERYGHPRDASLDALVARTYHHIGADDRVEEMALSGISTLPERTQVGILNSLMLAHLKQGATHRVLRLLSLFEPKSVEIFSSVLHGSGGGQEMDDQPTGLQSLPQPPIPNASTFAIFMHHCALQHRDLSGALQLLQCMISLGIAPSERVIAALVEASFQYGRPELAIQLAAGVSDPATTPMQVFEELYPGSFSGQRFEVHVPGLKPSAALFNALFRNILEDKGLAAANKVFAVMRSNKVQPNEKTLDLLLSHLLHQEGARPRTMIRALHELTGPHLRPTLRSIGFIIQAIQKQVKFQQYGRGWNSLKFSDRHSKPPVPEERMMTVSSEFDLLAGLTPPIFRGYRALMEPFLDDIRKRSIKPDPSTIALRLRHEAVFNLDMDAASEIWDMMLNVGFTPDARHYAAILEGYALVGDPDSAWRVLLAGWKSGVTPNSALYTILIRAHARARDPRGAYLAFQKMVDQGIEPEIGAIDALAGAYYARGSTSRAREVMLEVWKYTGYPLPEDVESLDTLQLSQYLRSLQRRDRQHLKLSQEASRQLDENLKGMYDEWRESIPTAPQPEPWVEIVKHQTPNTYTPELSDSSCTTVQRTIAIL</sequence>
<evidence type="ECO:0000256" key="3">
    <source>
        <dbReference type="ARBA" id="ARBA00044493"/>
    </source>
</evidence>
<feature type="repeat" description="PPR" evidence="5">
    <location>
        <begin position="639"/>
        <end position="673"/>
    </location>
</feature>
<dbReference type="PANTHER" id="PTHR47447">
    <property type="entry name" value="OS03G0856100 PROTEIN"/>
    <property type="match status" value="1"/>
</dbReference>
<dbReference type="OrthoDB" id="185373at2759"/>
<organism evidence="6 7">
    <name type="scientific">Ephemerocybe angulata</name>
    <dbReference type="NCBI Taxonomy" id="980116"/>
    <lineage>
        <taxon>Eukaryota</taxon>
        <taxon>Fungi</taxon>
        <taxon>Dikarya</taxon>
        <taxon>Basidiomycota</taxon>
        <taxon>Agaricomycotina</taxon>
        <taxon>Agaricomycetes</taxon>
        <taxon>Agaricomycetidae</taxon>
        <taxon>Agaricales</taxon>
        <taxon>Agaricineae</taxon>
        <taxon>Psathyrellaceae</taxon>
        <taxon>Ephemerocybe</taxon>
    </lineage>
</organism>
<evidence type="ECO:0000313" key="7">
    <source>
        <dbReference type="Proteomes" id="UP000521943"/>
    </source>
</evidence>
<keyword evidence="7" id="KW-1185">Reference proteome</keyword>
<comment type="subunit">
    <text evidence="4">Binds to mitochondrial small subunit 15S rRNA.</text>
</comment>
<evidence type="ECO:0000313" key="6">
    <source>
        <dbReference type="EMBL" id="KAF6766299.1"/>
    </source>
</evidence>
<evidence type="ECO:0000256" key="4">
    <source>
        <dbReference type="ARBA" id="ARBA00044511"/>
    </source>
</evidence>
<dbReference type="EMBL" id="JACGCI010000001">
    <property type="protein sequence ID" value="KAF6766299.1"/>
    <property type="molecule type" value="Genomic_DNA"/>
</dbReference>
<dbReference type="PROSITE" id="PS51375">
    <property type="entry name" value="PPR"/>
    <property type="match status" value="3"/>
</dbReference>
<gene>
    <name evidence="6" type="ORF">DFP72DRAFT_13561</name>
</gene>
<evidence type="ECO:0000256" key="2">
    <source>
        <dbReference type="ARBA" id="ARBA00022737"/>
    </source>
</evidence>
<evidence type="ECO:0000256" key="5">
    <source>
        <dbReference type="PROSITE-ProRule" id="PRU00708"/>
    </source>
</evidence>